<feature type="region of interest" description="Disordered" evidence="1">
    <location>
        <begin position="570"/>
        <end position="597"/>
    </location>
</feature>
<dbReference type="Gene3D" id="3.40.50.450">
    <property type="match status" value="1"/>
</dbReference>
<feature type="compositionally biased region" description="Basic residues" evidence="1">
    <location>
        <begin position="582"/>
        <end position="591"/>
    </location>
</feature>
<evidence type="ECO:0000313" key="3">
    <source>
        <dbReference type="RefSeq" id="XP_022235489.1"/>
    </source>
</evidence>
<dbReference type="PANTHER" id="PTHR47508:SF3">
    <property type="entry name" value="TIR DOMAIN-CONTAINING PROTEIN"/>
    <property type="match status" value="1"/>
</dbReference>
<protein>
    <submittedName>
        <fullName evidence="3">Uncharacterized protein LOC106475726 isoform X1</fullName>
    </submittedName>
</protein>
<reference evidence="3" key="1">
    <citation type="submission" date="2025-08" db="UniProtKB">
        <authorList>
            <consortium name="RefSeq"/>
        </authorList>
    </citation>
    <scope>IDENTIFICATION</scope>
    <source>
        <tissue evidence="3">Muscle</tissue>
    </source>
</reference>
<dbReference type="PANTHER" id="PTHR47508">
    <property type="entry name" value="SAM DOMAIN-CONTAINING PROTEIN-RELATED"/>
    <property type="match status" value="1"/>
</dbReference>
<dbReference type="Proteomes" id="UP000694941">
    <property type="component" value="Unplaced"/>
</dbReference>
<proteinExistence type="predicted"/>
<dbReference type="RefSeq" id="XP_022235489.1">
    <property type="nucleotide sequence ID" value="XM_022379781.1"/>
</dbReference>
<evidence type="ECO:0000256" key="1">
    <source>
        <dbReference type="SAM" id="MobiDB-lite"/>
    </source>
</evidence>
<accession>A0ABM1RVT4</accession>
<gene>
    <name evidence="3" type="primary">LOC106475726</name>
</gene>
<evidence type="ECO:0000313" key="2">
    <source>
        <dbReference type="Proteomes" id="UP000694941"/>
    </source>
</evidence>
<organism evidence="2 3">
    <name type="scientific">Limulus polyphemus</name>
    <name type="common">Atlantic horseshoe crab</name>
    <dbReference type="NCBI Taxonomy" id="6850"/>
    <lineage>
        <taxon>Eukaryota</taxon>
        <taxon>Metazoa</taxon>
        <taxon>Ecdysozoa</taxon>
        <taxon>Arthropoda</taxon>
        <taxon>Chelicerata</taxon>
        <taxon>Merostomata</taxon>
        <taxon>Xiphosura</taxon>
        <taxon>Limulidae</taxon>
        <taxon>Limulus</taxon>
    </lineage>
</organism>
<name>A0ABM1RVT4_LIMPO</name>
<dbReference type="SUPFAM" id="SSF102405">
    <property type="entry name" value="MCP/YpsA-like"/>
    <property type="match status" value="1"/>
</dbReference>
<keyword evidence="2" id="KW-1185">Reference proteome</keyword>
<sequence length="653" mass="73317">MYGKTQWTNREIKLADMLRKVIIPVNFVDTWPPECLAIQFATTQYIPWKAPENAHEKGELESKSSISKSWDDTNMKRVSREIAEHCKTILKIRVRRRISSKSKKRPVSTPVTSSIDEFPSTQLSSISESPEKKNRQFVVICVHPKQKSIAEQLRALFEEEELEVWCSIDGLDLVEETFESDGFLPSTPQDLIPIPEEKISSRDENYVNRKISGSSSQTESVGKGRVPLFRVMSNMVDISPSCFVSPERVEWLKTFQQKVDQSGVVVVVVSEDYTKSRISQQQIFYIEHRKQILLVKADNSQVPKWFTMLTGNDVITNIGSEQSITALKMRVKRALNPDTSVTPKDGTVEAKMNYLVKFLTKNTPQLDNCVFVTGSSKLRNPRTEEICRAIGRELAKVKDLQVVTGGSLGAPDVIAKTFFDAKENNLISTSNQSSVQHVLPMKDLEVSPTARQNYDGSFDAVPYGKTLFLGDSLKERDTAVARMLDTCIVVEGGPNAAHIVTEFLWNDHFVIPVFSTGGAAGGQFGVPVNLFENPPAVSEADWTVLSDKEATPDDVARAVVNIVGSLKRSIASHSRTPEKPSRNKLKSKSRKIRESQRKKLIMQEQVTEIESLRIQKRHNSEEPLAGWTSNSVHKGKMFRLPAFLKKLHNAKAK</sequence>
<dbReference type="GeneID" id="106475726"/>